<gene>
    <name evidence="4" type="ORF">LY60_01349</name>
</gene>
<dbReference type="PANTHER" id="PTHR37815">
    <property type="entry name" value="UPF0397 PROTEIN BC_2624-RELATED"/>
    <property type="match status" value="1"/>
</dbReference>
<keyword evidence="5" id="KW-1185">Reference proteome</keyword>
<accession>A0A562JE54</accession>
<organism evidence="4 5">
    <name type="scientific">Sedimentibacter saalensis</name>
    <dbReference type="NCBI Taxonomy" id="130788"/>
    <lineage>
        <taxon>Bacteria</taxon>
        <taxon>Bacillati</taxon>
        <taxon>Bacillota</taxon>
        <taxon>Tissierellia</taxon>
        <taxon>Sedimentibacter</taxon>
    </lineage>
</organism>
<dbReference type="Pfam" id="PF07155">
    <property type="entry name" value="ECF-ribofla_trS"/>
    <property type="match status" value="1"/>
</dbReference>
<dbReference type="OrthoDB" id="411368at2"/>
<protein>
    <submittedName>
        <fullName evidence="4">Putative membrane protein</fullName>
    </submittedName>
</protein>
<feature type="transmembrane region" description="Helical" evidence="3">
    <location>
        <begin position="9"/>
        <end position="29"/>
    </location>
</feature>
<reference evidence="4 5" key="1">
    <citation type="submission" date="2019-07" db="EMBL/GenBank/DDBJ databases">
        <title>Genomic Encyclopedia of Type Strains, Phase I: the one thousand microbial genomes (KMG-I) project.</title>
        <authorList>
            <person name="Kyrpides N."/>
        </authorList>
    </citation>
    <scope>NUCLEOTIDE SEQUENCE [LARGE SCALE GENOMIC DNA]</scope>
    <source>
        <strain evidence="4 5">DSM 13558</strain>
    </source>
</reference>
<evidence type="ECO:0000256" key="2">
    <source>
        <dbReference type="ARBA" id="ARBA00022989"/>
    </source>
</evidence>
<dbReference type="PANTHER" id="PTHR37815:SF3">
    <property type="entry name" value="UPF0397 PROTEIN SPR0429"/>
    <property type="match status" value="1"/>
</dbReference>
<feature type="transmembrane region" description="Helical" evidence="3">
    <location>
        <begin position="105"/>
        <end position="122"/>
    </location>
</feature>
<evidence type="ECO:0000256" key="3">
    <source>
        <dbReference type="SAM" id="Phobius"/>
    </source>
</evidence>
<keyword evidence="3" id="KW-0472">Membrane</keyword>
<keyword evidence="2 3" id="KW-1133">Transmembrane helix</keyword>
<sequence>MKDKNIKDLVYTSLFAALICVATFIIKVPSVVTNGYTHLGDGFIFIAVILLGKRNGSWAGAIGASLADIIGGYAYYALPTFIIKGIMGLIMGTVIERLPETKNKWVMGAAMGSVWQIFGYYMVGSVMVGNFITTISEIPGNVIQSAAGIIVAVMFLAVFKNTPIGREMLES</sequence>
<name>A0A562JE54_9FIRM</name>
<dbReference type="Proteomes" id="UP000315343">
    <property type="component" value="Unassembled WGS sequence"/>
</dbReference>
<dbReference type="InterPro" id="IPR009825">
    <property type="entry name" value="ECF_substrate-spec-like"/>
</dbReference>
<evidence type="ECO:0000313" key="4">
    <source>
        <dbReference type="EMBL" id="TWH81596.1"/>
    </source>
</evidence>
<dbReference type="EMBL" id="VLKH01000003">
    <property type="protein sequence ID" value="TWH81596.1"/>
    <property type="molecule type" value="Genomic_DNA"/>
</dbReference>
<dbReference type="Gene3D" id="1.10.1760.20">
    <property type="match status" value="1"/>
</dbReference>
<dbReference type="AlphaFoldDB" id="A0A562JE54"/>
<feature type="transmembrane region" description="Helical" evidence="3">
    <location>
        <begin position="81"/>
        <end position="98"/>
    </location>
</feature>
<evidence type="ECO:0000313" key="5">
    <source>
        <dbReference type="Proteomes" id="UP000315343"/>
    </source>
</evidence>
<feature type="transmembrane region" description="Helical" evidence="3">
    <location>
        <begin position="142"/>
        <end position="159"/>
    </location>
</feature>
<proteinExistence type="predicted"/>
<dbReference type="GO" id="GO:0016020">
    <property type="term" value="C:membrane"/>
    <property type="evidence" value="ECO:0007669"/>
    <property type="project" value="InterPro"/>
</dbReference>
<feature type="transmembrane region" description="Helical" evidence="3">
    <location>
        <begin position="35"/>
        <end position="51"/>
    </location>
</feature>
<dbReference type="RefSeq" id="WP_145081620.1">
    <property type="nucleotide sequence ID" value="NZ_DAMBUX010000015.1"/>
</dbReference>
<comment type="caution">
    <text evidence="4">The sequence shown here is derived from an EMBL/GenBank/DDBJ whole genome shotgun (WGS) entry which is preliminary data.</text>
</comment>
<evidence type="ECO:0000256" key="1">
    <source>
        <dbReference type="ARBA" id="ARBA00022692"/>
    </source>
</evidence>
<keyword evidence="1 3" id="KW-0812">Transmembrane</keyword>